<evidence type="ECO:0000256" key="1">
    <source>
        <dbReference type="ARBA" id="ARBA00022723"/>
    </source>
</evidence>
<gene>
    <name evidence="7" type="ORF">EDD60_10384</name>
</gene>
<evidence type="ECO:0000313" key="7">
    <source>
        <dbReference type="EMBL" id="TCW01629.1"/>
    </source>
</evidence>
<evidence type="ECO:0000256" key="3">
    <source>
        <dbReference type="ARBA" id="ARBA00023004"/>
    </source>
</evidence>
<accession>A0A4R3Z722</accession>
<evidence type="ECO:0000313" key="8">
    <source>
        <dbReference type="Proteomes" id="UP000295515"/>
    </source>
</evidence>
<dbReference type="Pfam" id="PF17839">
    <property type="entry name" value="CNP_C_terminal"/>
    <property type="match status" value="1"/>
</dbReference>
<comment type="similarity">
    <text evidence="4">Belongs to the cyclic nucleotide phosphodiesterase class-III family.</text>
</comment>
<evidence type="ECO:0000256" key="2">
    <source>
        <dbReference type="ARBA" id="ARBA00022801"/>
    </source>
</evidence>
<feature type="domain" description="Cyclic nucleotide phosphodiesterase C-terminal" evidence="6">
    <location>
        <begin position="316"/>
        <end position="395"/>
    </location>
</feature>
<evidence type="ECO:0000259" key="6">
    <source>
        <dbReference type="Pfam" id="PF17839"/>
    </source>
</evidence>
<comment type="caution">
    <text evidence="7">The sequence shown here is derived from an EMBL/GenBank/DDBJ whole genome shotgun (WGS) entry which is preliminary data.</text>
</comment>
<dbReference type="GO" id="GO:0016787">
    <property type="term" value="F:hydrolase activity"/>
    <property type="evidence" value="ECO:0007669"/>
    <property type="project" value="UniProtKB-KW"/>
</dbReference>
<reference evidence="7 8" key="1">
    <citation type="submission" date="2019-03" db="EMBL/GenBank/DDBJ databases">
        <title>Genomic Encyclopedia of Type Strains, Phase IV (KMG-IV): sequencing the most valuable type-strain genomes for metagenomic binning, comparative biology and taxonomic classification.</title>
        <authorList>
            <person name="Goeker M."/>
        </authorList>
    </citation>
    <scope>NUCLEOTIDE SEQUENCE [LARGE SCALE GENOMIC DNA]</scope>
    <source>
        <strain evidence="7 8">DSM 29487</strain>
    </source>
</reference>
<dbReference type="Pfam" id="PF00149">
    <property type="entry name" value="Metallophos"/>
    <property type="match status" value="1"/>
</dbReference>
<protein>
    <submittedName>
        <fullName evidence="7">3',5'-cyclic AMP phosphodiesterase CpdA</fullName>
    </submittedName>
</protein>
<keyword evidence="3" id="KW-0408">Iron</keyword>
<dbReference type="PANTHER" id="PTHR42988:SF2">
    <property type="entry name" value="CYCLIC NUCLEOTIDE PHOSPHODIESTERASE CBUA0032-RELATED"/>
    <property type="match status" value="1"/>
</dbReference>
<dbReference type="InterPro" id="IPR040869">
    <property type="entry name" value="CNP_C"/>
</dbReference>
<dbReference type="Proteomes" id="UP000295515">
    <property type="component" value="Unassembled WGS sequence"/>
</dbReference>
<proteinExistence type="inferred from homology"/>
<dbReference type="GeneID" id="98914569"/>
<dbReference type="InterPro" id="IPR029052">
    <property type="entry name" value="Metallo-depent_PP-like"/>
</dbReference>
<dbReference type="PANTHER" id="PTHR42988">
    <property type="entry name" value="PHOSPHOHYDROLASE"/>
    <property type="match status" value="1"/>
</dbReference>
<dbReference type="AlphaFoldDB" id="A0A4R3Z722"/>
<evidence type="ECO:0000259" key="5">
    <source>
        <dbReference type="Pfam" id="PF00149"/>
    </source>
</evidence>
<keyword evidence="2" id="KW-0378">Hydrolase</keyword>
<dbReference type="Gene3D" id="3.60.21.10">
    <property type="match status" value="1"/>
</dbReference>
<name>A0A4R3Z722_9FIRM</name>
<sequence length="403" mass="46213">MKKLTYILMSAVLLCGCVHKTITKNNKVKMIVASDIHYFLKDYYQECSWFEESLLYEDGKMVTYADEIIDEFIDVVKKEKPDIVLLTGDLSFNGEKGSHQGLADKLMKIKDAGITVAVIPGNHDVDNIFTKGYGKDDYLKVEATTAKEFSEIYAKLGYDQAITKHEKSLSYRLDLNKQYSLLMVDSNSHELTTGTKLDTGGQITKETYAWIEEQLKDINEANQIPIIAMHHNLVNHNSLLNNGYTVKDSEHLVELFSQYHVPFVLSGHIHCQNIKEINGLYDIASSSLLDTPLQYGIVEIDQASMQYHTESLKISVSSDDYFDQVSRNRFEEEVESKDILDLLVKANRYYFTGNISEHIDELKAMKGYRLLMNSDNKKMKFHQQYLNSLLEEKKTSQKLSIKF</sequence>
<dbReference type="InterPro" id="IPR004843">
    <property type="entry name" value="Calcineurin-like_PHP"/>
</dbReference>
<organism evidence="7 8">
    <name type="scientific">Longibaculum muris</name>
    <dbReference type="NCBI Taxonomy" id="1796628"/>
    <lineage>
        <taxon>Bacteria</taxon>
        <taxon>Bacillati</taxon>
        <taxon>Bacillota</taxon>
        <taxon>Erysipelotrichia</taxon>
        <taxon>Erysipelotrichales</taxon>
        <taxon>Coprobacillaceae</taxon>
        <taxon>Longibaculum</taxon>
    </lineage>
</organism>
<dbReference type="InterPro" id="IPR050884">
    <property type="entry name" value="CNP_phosphodiesterase-III"/>
</dbReference>
<dbReference type="RefSeq" id="WP_066448944.1">
    <property type="nucleotide sequence ID" value="NZ_JANKBF010000001.1"/>
</dbReference>
<feature type="domain" description="Calcineurin-like phosphoesterase" evidence="5">
    <location>
        <begin position="30"/>
        <end position="271"/>
    </location>
</feature>
<keyword evidence="1" id="KW-0479">Metal-binding</keyword>
<dbReference type="PROSITE" id="PS51257">
    <property type="entry name" value="PROKAR_LIPOPROTEIN"/>
    <property type="match status" value="1"/>
</dbReference>
<dbReference type="EMBL" id="SMCQ01000003">
    <property type="protein sequence ID" value="TCW01629.1"/>
    <property type="molecule type" value="Genomic_DNA"/>
</dbReference>
<evidence type="ECO:0000256" key="4">
    <source>
        <dbReference type="ARBA" id="ARBA00025742"/>
    </source>
</evidence>
<dbReference type="GO" id="GO:0046872">
    <property type="term" value="F:metal ion binding"/>
    <property type="evidence" value="ECO:0007669"/>
    <property type="project" value="UniProtKB-KW"/>
</dbReference>
<keyword evidence="8" id="KW-1185">Reference proteome</keyword>
<dbReference type="SUPFAM" id="SSF56300">
    <property type="entry name" value="Metallo-dependent phosphatases"/>
    <property type="match status" value="1"/>
</dbReference>